<keyword evidence="3" id="KW-1185">Reference proteome</keyword>
<accession>A0A2K8KFY7</accession>
<dbReference type="AlphaFoldDB" id="A0A2K8KFY7"/>
<organism evidence="2 3">
    <name type="scientific">Spiroplasma clarkii</name>
    <dbReference type="NCBI Taxonomy" id="2139"/>
    <lineage>
        <taxon>Bacteria</taxon>
        <taxon>Bacillati</taxon>
        <taxon>Mycoplasmatota</taxon>
        <taxon>Mollicutes</taxon>
        <taxon>Entomoplasmatales</taxon>
        <taxon>Spiroplasmataceae</taxon>
        <taxon>Spiroplasma</taxon>
    </lineage>
</organism>
<dbReference type="SUPFAM" id="SSF47336">
    <property type="entry name" value="ACP-like"/>
    <property type="match status" value="1"/>
</dbReference>
<evidence type="ECO:0000313" key="2">
    <source>
        <dbReference type="EMBL" id="ATX70595.1"/>
    </source>
</evidence>
<dbReference type="Gene3D" id="1.10.1200.10">
    <property type="entry name" value="ACP-like"/>
    <property type="match status" value="1"/>
</dbReference>
<protein>
    <submittedName>
        <fullName evidence="2">Acyl carrier protein</fullName>
    </submittedName>
</protein>
<dbReference type="Proteomes" id="UP000231179">
    <property type="component" value="Chromosome"/>
</dbReference>
<sequence>MNYFEEIKKALIAKGAKGNITKETEFRSLGLDSLDLMDMVITLEEKLNISLSDDQVMSMQKISDLIQILEELLNTNE</sequence>
<reference evidence="2 3" key="1">
    <citation type="submission" date="2017-11" db="EMBL/GenBank/DDBJ databases">
        <title>Complete genome sequence of Spiroplasma clarkii CN-5 (DSM 19994).</title>
        <authorList>
            <person name="Tsai Y.-M."/>
            <person name="Chang A."/>
            <person name="Lo W.-S."/>
            <person name="Kuo C.-H."/>
        </authorList>
    </citation>
    <scope>NUCLEOTIDE SEQUENCE [LARGE SCALE GENOMIC DNA]</scope>
    <source>
        <strain evidence="2 3">CN-5</strain>
    </source>
</reference>
<dbReference type="InterPro" id="IPR009081">
    <property type="entry name" value="PP-bd_ACP"/>
</dbReference>
<gene>
    <name evidence="2" type="primary">acpP</name>
    <name evidence="2" type="ORF">SCLAR_v1c02650</name>
</gene>
<dbReference type="InterPro" id="IPR036736">
    <property type="entry name" value="ACP-like_sf"/>
</dbReference>
<proteinExistence type="predicted"/>
<dbReference type="RefSeq" id="WP_100254159.1">
    <property type="nucleotide sequence ID" value="NZ_CP015819.1"/>
</dbReference>
<dbReference type="Pfam" id="PF00550">
    <property type="entry name" value="PP-binding"/>
    <property type="match status" value="1"/>
</dbReference>
<dbReference type="PROSITE" id="PS50075">
    <property type="entry name" value="CARRIER"/>
    <property type="match status" value="1"/>
</dbReference>
<evidence type="ECO:0000313" key="3">
    <source>
        <dbReference type="Proteomes" id="UP000231179"/>
    </source>
</evidence>
<name>A0A2K8KFY7_9MOLU</name>
<evidence type="ECO:0000259" key="1">
    <source>
        <dbReference type="PROSITE" id="PS50075"/>
    </source>
</evidence>
<feature type="domain" description="Carrier" evidence="1">
    <location>
        <begin position="1"/>
        <end position="73"/>
    </location>
</feature>
<dbReference type="EMBL" id="CP024870">
    <property type="protein sequence ID" value="ATX70595.1"/>
    <property type="molecule type" value="Genomic_DNA"/>
</dbReference>
<dbReference type="OrthoDB" id="400913at2"/>